<name>A5N021_CLOK5</name>
<evidence type="ECO:0000256" key="7">
    <source>
        <dbReference type="ARBA" id="ARBA00022989"/>
    </source>
</evidence>
<keyword evidence="5 10" id="KW-0812">Transmembrane</keyword>
<dbReference type="InterPro" id="IPR004772">
    <property type="entry name" value="TrkH"/>
</dbReference>
<feature type="transmembrane region" description="Helical" evidence="10">
    <location>
        <begin position="350"/>
        <end position="372"/>
    </location>
</feature>
<dbReference type="EMBL" id="CP000673">
    <property type="protein sequence ID" value="EDK34467.1"/>
    <property type="molecule type" value="Genomic_DNA"/>
</dbReference>
<dbReference type="PANTHER" id="PTHR32024">
    <property type="entry name" value="TRK SYSTEM POTASSIUM UPTAKE PROTEIN TRKG-RELATED"/>
    <property type="match status" value="1"/>
</dbReference>
<keyword evidence="2" id="KW-0813">Transport</keyword>
<evidence type="ECO:0000256" key="6">
    <source>
        <dbReference type="ARBA" id="ARBA00022958"/>
    </source>
</evidence>
<dbReference type="GO" id="GO:0005886">
    <property type="term" value="C:plasma membrane"/>
    <property type="evidence" value="ECO:0007669"/>
    <property type="project" value="UniProtKB-SubCell"/>
</dbReference>
<keyword evidence="9 10" id="KW-0472">Membrane</keyword>
<evidence type="ECO:0000256" key="1">
    <source>
        <dbReference type="ARBA" id="ARBA00004651"/>
    </source>
</evidence>
<dbReference type="PANTHER" id="PTHR32024:SF1">
    <property type="entry name" value="KTR SYSTEM POTASSIUM UPTAKE PROTEIN B"/>
    <property type="match status" value="1"/>
</dbReference>
<feature type="transmembrane region" description="Helical" evidence="10">
    <location>
        <begin position="407"/>
        <end position="432"/>
    </location>
</feature>
<dbReference type="Proteomes" id="UP000002411">
    <property type="component" value="Chromosome"/>
</dbReference>
<evidence type="ECO:0000256" key="4">
    <source>
        <dbReference type="ARBA" id="ARBA00022538"/>
    </source>
</evidence>
<dbReference type="RefSeq" id="WP_012102801.1">
    <property type="nucleotide sequence ID" value="NC_009706.1"/>
</dbReference>
<feature type="transmembrane region" description="Helical" evidence="10">
    <location>
        <begin position="131"/>
        <end position="152"/>
    </location>
</feature>
<evidence type="ECO:0000256" key="2">
    <source>
        <dbReference type="ARBA" id="ARBA00022448"/>
    </source>
</evidence>
<feature type="transmembrane region" description="Helical" evidence="10">
    <location>
        <begin position="193"/>
        <end position="213"/>
    </location>
</feature>
<gene>
    <name evidence="11" type="ordered locus">CKL_2455</name>
</gene>
<keyword evidence="4" id="KW-0633">Potassium transport</keyword>
<dbReference type="GO" id="GO:0015379">
    <property type="term" value="F:potassium:chloride symporter activity"/>
    <property type="evidence" value="ECO:0007669"/>
    <property type="project" value="InterPro"/>
</dbReference>
<keyword evidence="7 10" id="KW-1133">Transmembrane helix</keyword>
<dbReference type="AlphaFoldDB" id="A5N021"/>
<feature type="transmembrane region" description="Helical" evidence="10">
    <location>
        <begin position="77"/>
        <end position="101"/>
    </location>
</feature>
<evidence type="ECO:0000313" key="11">
    <source>
        <dbReference type="EMBL" id="EDK34467.1"/>
    </source>
</evidence>
<accession>A5N021</accession>
<keyword evidence="12" id="KW-1185">Reference proteome</keyword>
<comment type="subcellular location">
    <subcellularLocation>
        <location evidence="1">Cell membrane</location>
        <topology evidence="1">Multi-pass membrane protein</topology>
    </subcellularLocation>
</comment>
<dbReference type="STRING" id="431943.CKL_2455"/>
<keyword evidence="8" id="KW-0406">Ion transport</keyword>
<feature type="transmembrane region" description="Helical" evidence="10">
    <location>
        <begin position="46"/>
        <end position="65"/>
    </location>
</feature>
<feature type="transmembrane region" description="Helical" evidence="10">
    <location>
        <begin position="298"/>
        <end position="330"/>
    </location>
</feature>
<evidence type="ECO:0000256" key="3">
    <source>
        <dbReference type="ARBA" id="ARBA00022475"/>
    </source>
</evidence>
<dbReference type="eggNOG" id="COG0168">
    <property type="taxonomic scope" value="Bacteria"/>
</dbReference>
<keyword evidence="3" id="KW-1003">Cell membrane</keyword>
<dbReference type="InterPro" id="IPR003445">
    <property type="entry name" value="Cat_transpt"/>
</dbReference>
<feature type="transmembrane region" description="Helical" evidence="10">
    <location>
        <begin position="14"/>
        <end position="34"/>
    </location>
</feature>
<evidence type="ECO:0000256" key="8">
    <source>
        <dbReference type="ARBA" id="ARBA00023065"/>
    </source>
</evidence>
<dbReference type="Pfam" id="PF02386">
    <property type="entry name" value="TrkH"/>
    <property type="match status" value="1"/>
</dbReference>
<dbReference type="NCBIfam" id="TIGR00933">
    <property type="entry name" value="2a38"/>
    <property type="match status" value="1"/>
</dbReference>
<dbReference type="HOGENOM" id="CLU_026429_0_1_9"/>
<protein>
    <submittedName>
        <fullName evidence="11">Predicted transport protein</fullName>
    </submittedName>
</protein>
<evidence type="ECO:0000313" key="12">
    <source>
        <dbReference type="Proteomes" id="UP000002411"/>
    </source>
</evidence>
<feature type="transmembrane region" description="Helical" evidence="10">
    <location>
        <begin position="233"/>
        <end position="252"/>
    </location>
</feature>
<dbReference type="KEGG" id="ckl:CKL_2455"/>
<evidence type="ECO:0000256" key="10">
    <source>
        <dbReference type="SAM" id="Phobius"/>
    </source>
</evidence>
<organism evidence="11 12">
    <name type="scientific">Clostridium kluyveri (strain ATCC 8527 / DSM 555 / NBRC 12016 / NCIMB 10680 / K1)</name>
    <dbReference type="NCBI Taxonomy" id="431943"/>
    <lineage>
        <taxon>Bacteria</taxon>
        <taxon>Bacillati</taxon>
        <taxon>Bacillota</taxon>
        <taxon>Clostridia</taxon>
        <taxon>Eubacteriales</taxon>
        <taxon>Clostridiaceae</taxon>
        <taxon>Clostridium</taxon>
    </lineage>
</organism>
<sequence>MKLKSKPLFKINEIQILILGFLLIIIVGAILLWLPISSENHTYTNFIDSLFVATSATCVTGLITVDTGTHWNYFGKTVILALIQIGGLGFMAFSTLIALILGRKITLKERLLIHESLNSFNIQGLVKMSKYILLFTFLVETVGAVVLSSQFIPQFGVYRGLFYSIFHSVSAFCNAGIDLIGEGRSLMPYYNNFTIIFTISVLIIIGGLGFYVWQEIYNLSFKYTKRLSLNSKVCITMAVVLLASGTILFFLFEFNNPATMKYMTSGDKLLSSFFASVSVRTAGFNSISISDMNESSKFLTIVFMFIGGAPGSTAGGIKTTTAALIIMTAVSVIKGRQETEIYKRTIKKDLVYKAIVIFIVYIILIFISALILGVTEKDESLETIIFECISAIGTSGLSFGTTPDLSIIGKIVIIISMFFGRLGGLTIILSMINRKIPKSIKYPEDKILIG</sequence>
<reference evidence="11 12" key="1">
    <citation type="journal article" date="2008" name="Proc. Natl. Acad. Sci. U.S.A.">
        <title>The genome of Clostridium kluyveri, a strict anaerobe with unique metabolic features.</title>
        <authorList>
            <person name="Seedorf H."/>
            <person name="Fricke W.F."/>
            <person name="Veith B."/>
            <person name="Brueggemann H."/>
            <person name="Liesegang H."/>
            <person name="Strittmatter A."/>
            <person name="Miethke M."/>
            <person name="Buckel W."/>
            <person name="Hinderberger J."/>
            <person name="Li F."/>
            <person name="Hagemeier C."/>
            <person name="Thauer R.K."/>
            <person name="Gottschalk G."/>
        </authorList>
    </citation>
    <scope>NUCLEOTIDE SEQUENCE [LARGE SCALE GENOMIC DNA]</scope>
    <source>
        <strain evidence="12">ATCC 8527 / DSM 555 / NCIMB 10680</strain>
    </source>
</reference>
<evidence type="ECO:0000256" key="9">
    <source>
        <dbReference type="ARBA" id="ARBA00023136"/>
    </source>
</evidence>
<keyword evidence="6" id="KW-0630">Potassium</keyword>
<proteinExistence type="predicted"/>
<evidence type="ECO:0000256" key="5">
    <source>
        <dbReference type="ARBA" id="ARBA00022692"/>
    </source>
</evidence>